<feature type="transmembrane region" description="Helical" evidence="2">
    <location>
        <begin position="496"/>
        <end position="516"/>
    </location>
</feature>
<evidence type="ECO:0000256" key="1">
    <source>
        <dbReference type="SAM" id="MobiDB-lite"/>
    </source>
</evidence>
<dbReference type="Pfam" id="PF24924">
    <property type="entry name" value="DUF7745"/>
    <property type="match status" value="2"/>
</dbReference>
<gene>
    <name evidence="4" type="ORF">FPE_LOCUS23284</name>
</gene>
<keyword evidence="2" id="KW-1133">Transmembrane helix</keyword>
<feature type="domain" description="DUF7745" evidence="3">
    <location>
        <begin position="96"/>
        <end position="163"/>
    </location>
</feature>
<proteinExistence type="predicted"/>
<feature type="transmembrane region" description="Helical" evidence="2">
    <location>
        <begin position="27"/>
        <end position="48"/>
    </location>
</feature>
<evidence type="ECO:0000313" key="5">
    <source>
        <dbReference type="Proteomes" id="UP000834106"/>
    </source>
</evidence>
<keyword evidence="5" id="KW-1185">Reference proteome</keyword>
<dbReference type="InterPro" id="IPR056647">
    <property type="entry name" value="DUF7745"/>
</dbReference>
<name>A0AAD2E3G2_9LAMI</name>
<dbReference type="EMBL" id="OU503049">
    <property type="protein sequence ID" value="CAI9775854.1"/>
    <property type="molecule type" value="Genomic_DNA"/>
</dbReference>
<keyword evidence="2" id="KW-0812">Transmembrane</keyword>
<evidence type="ECO:0000259" key="3">
    <source>
        <dbReference type="Pfam" id="PF24924"/>
    </source>
</evidence>
<reference evidence="4" key="1">
    <citation type="submission" date="2023-05" db="EMBL/GenBank/DDBJ databases">
        <authorList>
            <person name="Huff M."/>
        </authorList>
    </citation>
    <scope>NUCLEOTIDE SEQUENCE</scope>
</reference>
<feature type="region of interest" description="Disordered" evidence="1">
    <location>
        <begin position="539"/>
        <end position="560"/>
    </location>
</feature>
<dbReference type="AlphaFoldDB" id="A0AAD2E3G2"/>
<dbReference type="PANTHER" id="PTHR48200">
    <property type="entry name" value="PROTEIN, PUTATIVE-RELATED"/>
    <property type="match status" value="1"/>
</dbReference>
<evidence type="ECO:0000313" key="4">
    <source>
        <dbReference type="EMBL" id="CAI9775854.1"/>
    </source>
</evidence>
<sequence>MNSMTLTQMLIRENSPLKAPPAGPCPAGLFVLPTLALPLMLLVLLLYLKALTLDVLVRRSRFPKQDSKFEEEEEGLAFATSVTARSKRRSSRGAKNLSLDDRQTFHATYGNLTWLLRVKVHCPLIEALISASDRDAVCFRFGSFELVPTLEEFSRLLGLSHDTDMLVLPFGRGGKRGLSDVLGIRPYQEDFVDGKLWARHRLQALALAIYGTVVFPGEPGLIDGHISTIIEQMGTGCSVVPMILGEVIRSLSYCFSHGHGTFLGCAALLKLVKTGNNPMTDLAKKLLMLIRDGIRGRKGILWFRRNFISVSTQVAVAHDPKDPQPVNHAILTFQPTPSIPLLQQYIISVPYLDAYSSISFPVMARIREILLFFLLLVLFLNGIIATREKAMLPTLPQKGAAFFPPKMPVPPSGPSKRGNSVPRLRFIPAATLYGSKRLVPSGAPPSLVGFYLPPDCLSRLPYSLRNLIASYPLIACSFSTFASSIFIALNEQSDAGLPVGCGVLVLVDFAYLFLVLGQAALAHESAVLAQGLSRERPGYLRENRSNEREKNKAGCRSTSL</sequence>
<feature type="transmembrane region" description="Helical" evidence="2">
    <location>
        <begin position="468"/>
        <end position="489"/>
    </location>
</feature>
<evidence type="ECO:0000256" key="2">
    <source>
        <dbReference type="SAM" id="Phobius"/>
    </source>
</evidence>
<organism evidence="4 5">
    <name type="scientific">Fraxinus pennsylvanica</name>
    <dbReference type="NCBI Taxonomy" id="56036"/>
    <lineage>
        <taxon>Eukaryota</taxon>
        <taxon>Viridiplantae</taxon>
        <taxon>Streptophyta</taxon>
        <taxon>Embryophyta</taxon>
        <taxon>Tracheophyta</taxon>
        <taxon>Spermatophyta</taxon>
        <taxon>Magnoliopsida</taxon>
        <taxon>eudicotyledons</taxon>
        <taxon>Gunneridae</taxon>
        <taxon>Pentapetalae</taxon>
        <taxon>asterids</taxon>
        <taxon>lamiids</taxon>
        <taxon>Lamiales</taxon>
        <taxon>Oleaceae</taxon>
        <taxon>Oleeae</taxon>
        <taxon>Fraxinus</taxon>
    </lineage>
</organism>
<feature type="domain" description="DUF7745" evidence="3">
    <location>
        <begin position="203"/>
        <end position="270"/>
    </location>
</feature>
<dbReference type="PANTHER" id="PTHR48200:SF1">
    <property type="entry name" value="AMINOTRANSFERASE-LIKE PLANT MOBILE DOMAIN-CONTAINING PROTEIN"/>
    <property type="match status" value="1"/>
</dbReference>
<protein>
    <recommendedName>
        <fullName evidence="3">DUF7745 domain-containing protein</fullName>
    </recommendedName>
</protein>
<feature type="transmembrane region" description="Helical" evidence="2">
    <location>
        <begin position="369"/>
        <end position="386"/>
    </location>
</feature>
<keyword evidence="2" id="KW-0472">Membrane</keyword>
<feature type="compositionally biased region" description="Basic and acidic residues" evidence="1">
    <location>
        <begin position="539"/>
        <end position="552"/>
    </location>
</feature>
<dbReference type="Proteomes" id="UP000834106">
    <property type="component" value="Chromosome 14"/>
</dbReference>
<accession>A0AAD2E3G2</accession>